<organism evidence="13 14">
    <name type="scientific">Variovorax robiniae</name>
    <dbReference type="NCBI Taxonomy" id="1836199"/>
    <lineage>
        <taxon>Bacteria</taxon>
        <taxon>Pseudomonadati</taxon>
        <taxon>Pseudomonadota</taxon>
        <taxon>Betaproteobacteria</taxon>
        <taxon>Burkholderiales</taxon>
        <taxon>Comamonadaceae</taxon>
        <taxon>Variovorax</taxon>
    </lineage>
</organism>
<gene>
    <name evidence="13" type="ORF">WKW79_20465</name>
</gene>
<evidence type="ECO:0000256" key="9">
    <source>
        <dbReference type="ARBA" id="ARBA00023315"/>
    </source>
</evidence>
<evidence type="ECO:0000256" key="10">
    <source>
        <dbReference type="ARBA" id="ARBA00048109"/>
    </source>
</evidence>
<evidence type="ECO:0000256" key="3">
    <source>
        <dbReference type="ARBA" id="ARBA00009587"/>
    </source>
</evidence>
<dbReference type="InterPro" id="IPR014292">
    <property type="entry name" value="Acyl_transf_WS/DGAT"/>
</dbReference>
<dbReference type="InterPro" id="IPR009721">
    <property type="entry name" value="O-acyltransferase_WSD1_C"/>
</dbReference>
<keyword evidence="6" id="KW-0808">Transferase</keyword>
<keyword evidence="5" id="KW-0444">Lipid biosynthesis</keyword>
<dbReference type="Pfam" id="PF06974">
    <property type="entry name" value="WS_DGAT_C"/>
    <property type="match status" value="1"/>
</dbReference>
<sequence>MIGKPRLQQLNGEDARLLASEAPHARAHATLVHIYDPSTAPGGMVRFKAVLAQIESRLHLAPVFRQKLLHVPMELDRPYWVDDERFDIESHVSHSALPKPGDWRQFCIMASRIHARGLDMNRSPWEIHVIEGLDTLPGLPPGCFALLTKVHHTLIGTDGTDGITALIHDHTAKVADATPPVPWFPRPAPRSEALYLRPRLGTLKDPATFAWPVMRAVEGLTSMSRTLAHGMLEAPPARAVSRFNAVVSARRVFETRLFALDTFRGMRGLARDASVNDCVLAVCGGALRRYLDRHGELPDLDMSAVVPYLNMNATYAQSRRYKIGRVRVDLGTSIDDPAERLAHISTQTAGLRARAVGAADLVDGDKHSSSATLALSGKVLSMAQSDQRQLAPLANCSIINVPGPSRPLYLVGARLARFTGLMPICDGMGLVLAATSYDGGMNISVTSCREQLTDPAVFAECLQESFDEYAALVEARGAKAGKKRPPRVAVKRAGRVRAAS</sequence>
<evidence type="ECO:0000256" key="2">
    <source>
        <dbReference type="ARBA" id="ARBA00005189"/>
    </source>
</evidence>
<dbReference type="NCBIfam" id="TIGR02946">
    <property type="entry name" value="acyl_WS_DGAT"/>
    <property type="match status" value="1"/>
</dbReference>
<name>A0ABU8XAU9_9BURK</name>
<comment type="similarity">
    <text evidence="3">Belongs to the long-chain O-acyltransferase family.</text>
</comment>
<dbReference type="EMBL" id="JBBKZS010000008">
    <property type="protein sequence ID" value="MEJ8856961.1"/>
    <property type="molecule type" value="Genomic_DNA"/>
</dbReference>
<evidence type="ECO:0000259" key="12">
    <source>
        <dbReference type="Pfam" id="PF06974"/>
    </source>
</evidence>
<dbReference type="RefSeq" id="WP_340337030.1">
    <property type="nucleotide sequence ID" value="NZ_JBBKZS010000008.1"/>
</dbReference>
<keyword evidence="14" id="KW-1185">Reference proteome</keyword>
<accession>A0ABU8XAU9</accession>
<dbReference type="Pfam" id="PF03007">
    <property type="entry name" value="WS_DGAT_cat"/>
    <property type="match status" value="1"/>
</dbReference>
<reference evidence="13 14" key="1">
    <citation type="submission" date="2024-03" db="EMBL/GenBank/DDBJ databases">
        <title>Novel species of the genus Variovorax.</title>
        <authorList>
            <person name="Liu Q."/>
            <person name="Xin Y.-H."/>
        </authorList>
    </citation>
    <scope>NUCLEOTIDE SEQUENCE [LARGE SCALE GENOMIC DNA]</scope>
    <source>
        <strain evidence="13 14">KACC 18901</strain>
    </source>
</reference>
<evidence type="ECO:0000256" key="6">
    <source>
        <dbReference type="ARBA" id="ARBA00022679"/>
    </source>
</evidence>
<dbReference type="EC" id="2.3.1.20" evidence="4"/>
<evidence type="ECO:0000256" key="5">
    <source>
        <dbReference type="ARBA" id="ARBA00022516"/>
    </source>
</evidence>
<dbReference type="Proteomes" id="UP001367030">
    <property type="component" value="Unassembled WGS sequence"/>
</dbReference>
<evidence type="ECO:0000259" key="11">
    <source>
        <dbReference type="Pfam" id="PF03007"/>
    </source>
</evidence>
<keyword evidence="8" id="KW-0443">Lipid metabolism</keyword>
<comment type="pathway">
    <text evidence="1">Glycerolipid metabolism; triacylglycerol biosynthesis.</text>
</comment>
<keyword evidence="7" id="KW-0319">Glycerol metabolism</keyword>
<evidence type="ECO:0000256" key="1">
    <source>
        <dbReference type="ARBA" id="ARBA00004771"/>
    </source>
</evidence>
<dbReference type="InterPro" id="IPR045034">
    <property type="entry name" value="O-acyltransferase_WSD1-like"/>
</dbReference>
<evidence type="ECO:0000313" key="13">
    <source>
        <dbReference type="EMBL" id="MEJ8856961.1"/>
    </source>
</evidence>
<feature type="domain" description="O-acyltransferase WSD1-like N-terminal" evidence="11">
    <location>
        <begin position="10"/>
        <end position="279"/>
    </location>
</feature>
<dbReference type="PANTHER" id="PTHR31650">
    <property type="entry name" value="O-ACYLTRANSFERASE (WSD1-LIKE) FAMILY PROTEIN"/>
    <property type="match status" value="1"/>
</dbReference>
<feature type="domain" description="O-acyltransferase WSD1 C-terminal" evidence="12">
    <location>
        <begin position="323"/>
        <end position="468"/>
    </location>
</feature>
<comment type="pathway">
    <text evidence="2">Lipid metabolism.</text>
</comment>
<dbReference type="PANTHER" id="PTHR31650:SF1">
    <property type="entry name" value="WAX ESTER SYNTHASE_DIACYLGLYCEROL ACYLTRANSFERASE 4-RELATED"/>
    <property type="match status" value="1"/>
</dbReference>
<protein>
    <recommendedName>
        <fullName evidence="4">diacylglycerol O-acyltransferase</fullName>
        <ecNumber evidence="4">2.3.1.20</ecNumber>
    </recommendedName>
</protein>
<evidence type="ECO:0000256" key="7">
    <source>
        <dbReference type="ARBA" id="ARBA00022798"/>
    </source>
</evidence>
<dbReference type="InterPro" id="IPR004255">
    <property type="entry name" value="O-acyltransferase_WSD1_N"/>
</dbReference>
<comment type="catalytic activity">
    <reaction evidence="10">
        <text>an acyl-CoA + a 1,2-diacyl-sn-glycerol = a triacyl-sn-glycerol + CoA</text>
        <dbReference type="Rhea" id="RHEA:10868"/>
        <dbReference type="ChEBI" id="CHEBI:17815"/>
        <dbReference type="ChEBI" id="CHEBI:57287"/>
        <dbReference type="ChEBI" id="CHEBI:58342"/>
        <dbReference type="ChEBI" id="CHEBI:64615"/>
        <dbReference type="EC" id="2.3.1.20"/>
    </reaction>
</comment>
<evidence type="ECO:0000256" key="8">
    <source>
        <dbReference type="ARBA" id="ARBA00023098"/>
    </source>
</evidence>
<comment type="caution">
    <text evidence="13">The sequence shown here is derived from an EMBL/GenBank/DDBJ whole genome shotgun (WGS) entry which is preliminary data.</text>
</comment>
<evidence type="ECO:0000256" key="4">
    <source>
        <dbReference type="ARBA" id="ARBA00013244"/>
    </source>
</evidence>
<evidence type="ECO:0000313" key="14">
    <source>
        <dbReference type="Proteomes" id="UP001367030"/>
    </source>
</evidence>
<proteinExistence type="inferred from homology"/>
<keyword evidence="9" id="KW-0012">Acyltransferase</keyword>